<reference evidence="2" key="2">
    <citation type="submission" date="2021-01" db="UniProtKB">
        <authorList>
            <consortium name="EnsemblMetazoa"/>
        </authorList>
    </citation>
    <scope>IDENTIFICATION</scope>
</reference>
<dbReference type="PANTHER" id="PTHR46363">
    <property type="entry name" value="DEOXYRIBONUCLEASE TATDN2-RELATED"/>
    <property type="match status" value="1"/>
</dbReference>
<feature type="region of interest" description="Disordered" evidence="1">
    <location>
        <begin position="844"/>
        <end position="871"/>
    </location>
</feature>
<feature type="region of interest" description="Disordered" evidence="1">
    <location>
        <begin position="212"/>
        <end position="231"/>
    </location>
</feature>
<feature type="compositionally biased region" description="Low complexity" evidence="1">
    <location>
        <begin position="96"/>
        <end position="105"/>
    </location>
</feature>
<evidence type="ECO:0000313" key="3">
    <source>
        <dbReference type="Proteomes" id="UP000007110"/>
    </source>
</evidence>
<dbReference type="GeneID" id="115929939"/>
<dbReference type="RefSeq" id="XP_030855957.1">
    <property type="nucleotide sequence ID" value="XM_031000097.1"/>
</dbReference>
<organism evidence="2 3">
    <name type="scientific">Strongylocentrotus purpuratus</name>
    <name type="common">Purple sea urchin</name>
    <dbReference type="NCBI Taxonomy" id="7668"/>
    <lineage>
        <taxon>Eukaryota</taxon>
        <taxon>Metazoa</taxon>
        <taxon>Echinodermata</taxon>
        <taxon>Eleutherozoa</taxon>
        <taxon>Echinozoa</taxon>
        <taxon>Echinoidea</taxon>
        <taxon>Euechinoidea</taxon>
        <taxon>Echinacea</taxon>
        <taxon>Camarodonta</taxon>
        <taxon>Echinidea</taxon>
        <taxon>Strongylocentrotidae</taxon>
        <taxon>Strongylocentrotus</taxon>
    </lineage>
</organism>
<feature type="region of interest" description="Disordered" evidence="1">
    <location>
        <begin position="262"/>
        <end position="375"/>
    </location>
</feature>
<protein>
    <submittedName>
        <fullName evidence="2">Uncharacterized protein</fullName>
    </submittedName>
</protein>
<feature type="region of interest" description="Disordered" evidence="1">
    <location>
        <begin position="1"/>
        <end position="115"/>
    </location>
</feature>
<dbReference type="EnsemblMetazoa" id="XM_031000097">
    <property type="protein sequence ID" value="XP_030855957"/>
    <property type="gene ID" value="LOC115929939"/>
</dbReference>
<feature type="compositionally biased region" description="Polar residues" evidence="1">
    <location>
        <begin position="39"/>
        <end position="48"/>
    </location>
</feature>
<accession>A0A7M7PVP4</accession>
<evidence type="ECO:0000256" key="1">
    <source>
        <dbReference type="SAM" id="MobiDB-lite"/>
    </source>
</evidence>
<dbReference type="AlphaFoldDB" id="A0A7M7PVP4"/>
<feature type="compositionally biased region" description="Polar residues" evidence="1">
    <location>
        <begin position="308"/>
        <end position="319"/>
    </location>
</feature>
<dbReference type="PANTHER" id="PTHR46363:SF1">
    <property type="entry name" value="DEOXYRIBONUCLEASE TATDN2-RELATED"/>
    <property type="match status" value="1"/>
</dbReference>
<keyword evidence="3" id="KW-1185">Reference proteome</keyword>
<name>A0A7M7PVP4_STRPU</name>
<dbReference type="KEGG" id="spu:115929939"/>
<feature type="compositionally biased region" description="Polar residues" evidence="1">
    <location>
        <begin position="854"/>
        <end position="871"/>
    </location>
</feature>
<feature type="compositionally biased region" description="Basic residues" evidence="1">
    <location>
        <begin position="320"/>
        <end position="331"/>
    </location>
</feature>
<dbReference type="InParanoid" id="A0A7M7PVP4"/>
<proteinExistence type="predicted"/>
<feature type="compositionally biased region" description="Basic and acidic residues" evidence="1">
    <location>
        <begin position="64"/>
        <end position="78"/>
    </location>
</feature>
<dbReference type="Proteomes" id="UP000007110">
    <property type="component" value="Unassembled WGS sequence"/>
</dbReference>
<reference evidence="3" key="1">
    <citation type="submission" date="2015-02" db="EMBL/GenBank/DDBJ databases">
        <title>Genome sequencing for Strongylocentrotus purpuratus.</title>
        <authorList>
            <person name="Murali S."/>
            <person name="Liu Y."/>
            <person name="Vee V."/>
            <person name="English A."/>
            <person name="Wang M."/>
            <person name="Skinner E."/>
            <person name="Han Y."/>
            <person name="Muzny D.M."/>
            <person name="Worley K.C."/>
            <person name="Gibbs R.A."/>
        </authorList>
    </citation>
    <scope>NUCLEOTIDE SEQUENCE</scope>
</reference>
<evidence type="ECO:0000313" key="2">
    <source>
        <dbReference type="EnsemblMetazoa" id="XP_030855957"/>
    </source>
</evidence>
<feature type="region of interest" description="Disordered" evidence="1">
    <location>
        <begin position="445"/>
        <end position="467"/>
    </location>
</feature>
<sequence>MAEWGGFIFQSRERGNPKRRGRGRGRGQGWGGSRGRFQYRSQQNSSKVGQPPQRPRTFDGLSPEGRELSPQERFHTLPELEVGIGSKPCTKEEVLSPGSSSSSKRSCTEMENNDENKSKVLIKKKCKKNLAGIFPFSRDDGISTGKEIRAEVKLSVSEGENWDEEIRFAQLNRRQNTLYEAPDMDKDQIDSDRTTTENSNGLMLVQESYPCSEAGTQHSKNPDWDVGLPSDDEFKQVTPRKVFRDKVVDCLSSAVTENCTCTSDEDTFQSREGQQDHASYKSRGVGSCSSPTAGCKMGPRLPSKSKSDSWTYSVFNQGSAKKKGKLKKKQRAASIPEYQGSTDDDTEQNTNAASHKGERSKNCRQKKGNNSATKSLKDIETKVGYARAESKENDEIEVGVVRPNTQAKCMSKYAEDDYDSCQADDSLTDDENWINVVKKLSADGVDAEDVQERHPFPPEFPPEREQSDQNMMNVPLSFRQDFRARFSYPPTTYMPYNHAYPPMRPSFPYGPPMWPMMQDPYFYGPAMMRGFHPDAISRYPIIHRFPRCMQPEAESIPPTQPVQSPGNEFQDSFYTVDESASGNTCYMQSMNAAYDVNAYGDRDYRGQENAVCEDNKYGNKVFVSDLDSSENQSYISQDLDSDTWKQGPNASWEQKSPLLQTPLPDIQEDTENLETQSDFISTEDEVGSYLPSPCEPAPRATLSNFSEGMEMDSVEQPNYNWYNHALETPATSVGNARRKSKIWGSSLKQMTQDSPMQRHEEARNYVSAPGNQPRVGPLPPSSYAAVVSAKSTEQPGGQKRVNLISSAHLEERRRKSYPDVTAPQSGWGSGRPLVEFVSPQNNNGITKEKPQKSPFWQGTPSPVTTDTSNKLRNWSAGSQGWGTYNLTPVPRPVSAPPTRPASASPRQKTFAEILQRPRRLSLEDEVRGEALPKISSWRSSKEVEDSLEIQYPTSDIDYLDTHAHIDLLFQRHMFKRTFAKFCLVNKKATSGDRLVAIHTR</sequence>
<feature type="compositionally biased region" description="Basic and acidic residues" evidence="1">
    <location>
        <begin position="450"/>
        <end position="467"/>
    </location>
</feature>
<dbReference type="OMA" id="DICEHHK"/>